<organism evidence="5 6">
    <name type="scientific">Dactylosporangium matsuzakiense</name>
    <dbReference type="NCBI Taxonomy" id="53360"/>
    <lineage>
        <taxon>Bacteria</taxon>
        <taxon>Bacillati</taxon>
        <taxon>Actinomycetota</taxon>
        <taxon>Actinomycetes</taxon>
        <taxon>Micromonosporales</taxon>
        <taxon>Micromonosporaceae</taxon>
        <taxon>Dactylosporangium</taxon>
    </lineage>
</organism>
<dbReference type="SMART" id="SM00822">
    <property type="entry name" value="PKS_KR"/>
    <property type="match status" value="1"/>
</dbReference>
<dbReference type="GO" id="GO:0016020">
    <property type="term" value="C:membrane"/>
    <property type="evidence" value="ECO:0007669"/>
    <property type="project" value="TreeGrafter"/>
</dbReference>
<accession>A0A9W6NRT3</accession>
<comment type="similarity">
    <text evidence="1">Belongs to the short-chain dehydrogenases/reductases (SDR) family.</text>
</comment>
<dbReference type="Pfam" id="PF00106">
    <property type="entry name" value="adh_short"/>
    <property type="match status" value="1"/>
</dbReference>
<keyword evidence="6" id="KW-1185">Reference proteome</keyword>
<feature type="domain" description="Ketoreductase" evidence="4">
    <location>
        <begin position="8"/>
        <end position="192"/>
    </location>
</feature>
<dbReference type="InterPro" id="IPR057326">
    <property type="entry name" value="KR_dom"/>
</dbReference>
<dbReference type="PANTHER" id="PTHR44196">
    <property type="entry name" value="DEHYDROGENASE/REDUCTASE SDR FAMILY MEMBER 7B"/>
    <property type="match status" value="1"/>
</dbReference>
<evidence type="ECO:0000259" key="4">
    <source>
        <dbReference type="SMART" id="SM00822"/>
    </source>
</evidence>
<proteinExistence type="inferred from homology"/>
<dbReference type="SUPFAM" id="SSF51735">
    <property type="entry name" value="NAD(P)-binding Rossmann-fold domains"/>
    <property type="match status" value="1"/>
</dbReference>
<dbReference type="AlphaFoldDB" id="A0A9W6NRT3"/>
<dbReference type="Gene3D" id="3.40.50.720">
    <property type="entry name" value="NAD(P)-binding Rossmann-like Domain"/>
    <property type="match status" value="1"/>
</dbReference>
<reference evidence="5" key="1">
    <citation type="journal article" date="2014" name="Int. J. Syst. Evol. Microbiol.">
        <title>Complete genome sequence of Corynebacterium casei LMG S-19264T (=DSM 44701T), isolated from a smear-ripened cheese.</title>
        <authorList>
            <consortium name="US DOE Joint Genome Institute (JGI-PGF)"/>
            <person name="Walter F."/>
            <person name="Albersmeier A."/>
            <person name="Kalinowski J."/>
            <person name="Ruckert C."/>
        </authorList>
    </citation>
    <scope>NUCLEOTIDE SEQUENCE</scope>
    <source>
        <strain evidence="5">VKM Ac-1321</strain>
    </source>
</reference>
<evidence type="ECO:0000313" key="5">
    <source>
        <dbReference type="EMBL" id="GLL06748.1"/>
    </source>
</evidence>
<comment type="caution">
    <text evidence="5">The sequence shown here is derived from an EMBL/GenBank/DDBJ whole genome shotgun (WGS) entry which is preliminary data.</text>
</comment>
<keyword evidence="2" id="KW-0560">Oxidoreductase</keyword>
<dbReference type="InterPro" id="IPR036291">
    <property type="entry name" value="NAD(P)-bd_dom_sf"/>
</dbReference>
<evidence type="ECO:0000313" key="6">
    <source>
        <dbReference type="Proteomes" id="UP001143480"/>
    </source>
</evidence>
<evidence type="ECO:0000256" key="1">
    <source>
        <dbReference type="ARBA" id="ARBA00006484"/>
    </source>
</evidence>
<evidence type="ECO:0000256" key="2">
    <source>
        <dbReference type="ARBA" id="ARBA00023002"/>
    </source>
</evidence>
<reference evidence="5" key="2">
    <citation type="submission" date="2023-01" db="EMBL/GenBank/DDBJ databases">
        <authorList>
            <person name="Sun Q."/>
            <person name="Evtushenko L."/>
        </authorList>
    </citation>
    <scope>NUCLEOTIDE SEQUENCE</scope>
    <source>
        <strain evidence="5">VKM Ac-1321</strain>
    </source>
</reference>
<dbReference type="CDD" id="cd05233">
    <property type="entry name" value="SDR_c"/>
    <property type="match status" value="1"/>
</dbReference>
<dbReference type="InterPro" id="IPR020904">
    <property type="entry name" value="Sc_DH/Rdtase_CS"/>
</dbReference>
<dbReference type="PRINTS" id="PR00081">
    <property type="entry name" value="GDHRDH"/>
</dbReference>
<gene>
    <name evidence="5" type="ORF">GCM10017581_084980</name>
</gene>
<dbReference type="RefSeq" id="WP_261965847.1">
    <property type="nucleotide sequence ID" value="NZ_BAAAXA010000001.1"/>
</dbReference>
<dbReference type="EMBL" id="BSFP01000077">
    <property type="protein sequence ID" value="GLL06748.1"/>
    <property type="molecule type" value="Genomic_DNA"/>
</dbReference>
<evidence type="ECO:0000256" key="3">
    <source>
        <dbReference type="SAM" id="MobiDB-lite"/>
    </source>
</evidence>
<dbReference type="Proteomes" id="UP001143480">
    <property type="component" value="Unassembled WGS sequence"/>
</dbReference>
<protein>
    <submittedName>
        <fullName evidence="5">Oxidoreductase</fullName>
    </submittedName>
</protein>
<name>A0A9W6NRT3_9ACTN</name>
<dbReference type="GO" id="GO:0016491">
    <property type="term" value="F:oxidoreductase activity"/>
    <property type="evidence" value="ECO:0007669"/>
    <property type="project" value="UniProtKB-KW"/>
</dbReference>
<dbReference type="PANTHER" id="PTHR44196:SF1">
    <property type="entry name" value="DEHYDROGENASE_REDUCTASE SDR FAMILY MEMBER 7B"/>
    <property type="match status" value="1"/>
</dbReference>
<dbReference type="InterPro" id="IPR002347">
    <property type="entry name" value="SDR_fam"/>
</dbReference>
<dbReference type="PROSITE" id="PS00061">
    <property type="entry name" value="ADH_SHORT"/>
    <property type="match status" value="1"/>
</dbReference>
<feature type="region of interest" description="Disordered" evidence="3">
    <location>
        <begin position="251"/>
        <end position="273"/>
    </location>
</feature>
<dbReference type="PIRSF" id="PIRSF000126">
    <property type="entry name" value="11-beta-HSD1"/>
    <property type="match status" value="1"/>
</dbReference>
<sequence>MTHVTERPLAVVTGASSGIGYELARQFVEHGYDVLIAAEDAGLETAGADLRRDGGAQVQTCRTDLATYDGVETLCQAIAATGRPIDAVAINAGRGAGGDFATETALRDELNIIDVNVTSTVHLAKRVLPGMVERGAGKVLFTSSIASTMPGSYQAVYNASKAFVQSFSEAVRNELKDTGVTVTSLMPGPTDTNFFERADMMDTKVGAGKKDDPAKVAEQGFKALMDGDDHVVAGSFKNKVQAVVGKALPDTAKAQMHRKMAEPGSAPESGAGA</sequence>